<dbReference type="GO" id="GO:0005886">
    <property type="term" value="C:plasma membrane"/>
    <property type="evidence" value="ECO:0007669"/>
    <property type="project" value="InterPro"/>
</dbReference>
<dbReference type="Pfam" id="PF10099">
    <property type="entry name" value="RskA_C"/>
    <property type="match status" value="1"/>
</dbReference>
<evidence type="ECO:0000256" key="1">
    <source>
        <dbReference type="SAM" id="Phobius"/>
    </source>
</evidence>
<evidence type="ECO:0000259" key="2">
    <source>
        <dbReference type="Pfam" id="PF10099"/>
    </source>
</evidence>
<dbReference type="OrthoDB" id="1420916at2"/>
<proteinExistence type="predicted"/>
<organism evidence="3 4">
    <name type="scientific">Chitinophaga filiformis</name>
    <name type="common">Myxococcus filiformis</name>
    <name type="synonym">Flexibacter filiformis</name>
    <dbReference type="NCBI Taxonomy" id="104663"/>
    <lineage>
        <taxon>Bacteria</taxon>
        <taxon>Pseudomonadati</taxon>
        <taxon>Bacteroidota</taxon>
        <taxon>Chitinophagia</taxon>
        <taxon>Chitinophagales</taxon>
        <taxon>Chitinophagaceae</taxon>
        <taxon>Chitinophaga</taxon>
    </lineage>
</organism>
<dbReference type="InterPro" id="IPR018764">
    <property type="entry name" value="RskA_C"/>
</dbReference>
<keyword evidence="1" id="KW-0472">Membrane</keyword>
<gene>
    <name evidence="3" type="ORF">SAMN04488121_10327</name>
</gene>
<accession>A0A1G7QG68</accession>
<dbReference type="STRING" id="104663.SAMN04488121_10327"/>
<feature type="transmembrane region" description="Helical" evidence="1">
    <location>
        <begin position="103"/>
        <end position="126"/>
    </location>
</feature>
<dbReference type="InterPro" id="IPR051474">
    <property type="entry name" value="Anti-sigma-K/W_factor"/>
</dbReference>
<evidence type="ECO:0000313" key="4">
    <source>
        <dbReference type="Proteomes" id="UP000199045"/>
    </source>
</evidence>
<dbReference type="PANTHER" id="PTHR37461:SF1">
    <property type="entry name" value="ANTI-SIGMA-K FACTOR RSKA"/>
    <property type="match status" value="1"/>
</dbReference>
<dbReference type="AlphaFoldDB" id="A0A1G7QG68"/>
<dbReference type="Proteomes" id="UP000199045">
    <property type="component" value="Unassembled WGS sequence"/>
</dbReference>
<feature type="domain" description="Anti-sigma K factor RskA C-terminal" evidence="2">
    <location>
        <begin position="107"/>
        <end position="266"/>
    </location>
</feature>
<dbReference type="GO" id="GO:0016989">
    <property type="term" value="F:sigma factor antagonist activity"/>
    <property type="evidence" value="ECO:0007669"/>
    <property type="project" value="TreeGrafter"/>
</dbReference>
<dbReference type="PANTHER" id="PTHR37461">
    <property type="entry name" value="ANTI-SIGMA-K FACTOR RSKA"/>
    <property type="match status" value="1"/>
</dbReference>
<sequence>MDASRFISSGLIEAYVSGLATSNEVQELERGMKQYPEVAAAVDDCQLDMEQYVTLQAKTPPTDLKQRIFHIIINEEAARESGAFSEEQATDEFPETKTYVNSAWRWIAAAAIILLLGSLWYNYVFYGQANDYKGRYEALLSTHNTLATQSDGYKTRIQQMEQSIDLMKNPAMKAVKMPGTKPFPSALATVYWNQQSKEVFVMVNNLPEPAADKQYQLWAIVDGKPVDMGVFEMSNPHELFQKMKSIDNAEMFAITLEKKGGSAVPTLDQMYVAGKAS</sequence>
<dbReference type="GO" id="GO:0006417">
    <property type="term" value="P:regulation of translation"/>
    <property type="evidence" value="ECO:0007669"/>
    <property type="project" value="TreeGrafter"/>
</dbReference>
<name>A0A1G7QG68_CHIFI</name>
<keyword evidence="1" id="KW-1133">Transmembrane helix</keyword>
<reference evidence="4" key="1">
    <citation type="submission" date="2016-10" db="EMBL/GenBank/DDBJ databases">
        <authorList>
            <person name="Varghese N."/>
            <person name="Submissions S."/>
        </authorList>
    </citation>
    <scope>NUCLEOTIDE SEQUENCE [LARGE SCALE GENOMIC DNA]</scope>
    <source>
        <strain evidence="4">DSM 527</strain>
    </source>
</reference>
<keyword evidence="1" id="KW-0812">Transmembrane</keyword>
<evidence type="ECO:0000313" key="3">
    <source>
        <dbReference type="EMBL" id="SDF96949.1"/>
    </source>
</evidence>
<dbReference type="RefSeq" id="WP_089832247.1">
    <property type="nucleotide sequence ID" value="NZ_FNBN01000003.1"/>
</dbReference>
<dbReference type="EMBL" id="FNBN01000003">
    <property type="protein sequence ID" value="SDF96949.1"/>
    <property type="molecule type" value="Genomic_DNA"/>
</dbReference>
<protein>
    <submittedName>
        <fullName evidence="3">Anti-sigma-K factor RskA</fullName>
    </submittedName>
</protein>